<evidence type="ECO:0000256" key="1">
    <source>
        <dbReference type="SAM" id="MobiDB-lite"/>
    </source>
</evidence>
<feature type="region of interest" description="Disordered" evidence="1">
    <location>
        <begin position="1"/>
        <end position="39"/>
    </location>
</feature>
<protein>
    <submittedName>
        <fullName evidence="2">Uncharacterized protein</fullName>
    </submittedName>
</protein>
<keyword evidence="3" id="KW-1185">Reference proteome</keyword>
<evidence type="ECO:0000313" key="2">
    <source>
        <dbReference type="EMBL" id="GAA2474476.1"/>
    </source>
</evidence>
<organism evidence="2 3">
    <name type="scientific">Streptomyces graminearus</name>
    <dbReference type="NCBI Taxonomy" id="284030"/>
    <lineage>
        <taxon>Bacteria</taxon>
        <taxon>Bacillati</taxon>
        <taxon>Actinomycetota</taxon>
        <taxon>Actinomycetes</taxon>
        <taxon>Kitasatosporales</taxon>
        <taxon>Streptomycetaceae</taxon>
        <taxon>Streptomyces</taxon>
    </lineage>
</organism>
<comment type="caution">
    <text evidence="2">The sequence shown here is derived from an EMBL/GenBank/DDBJ whole genome shotgun (WGS) entry which is preliminary data.</text>
</comment>
<proteinExistence type="predicted"/>
<reference evidence="2 3" key="1">
    <citation type="journal article" date="2019" name="Int. J. Syst. Evol. Microbiol.">
        <title>The Global Catalogue of Microorganisms (GCM) 10K type strain sequencing project: providing services to taxonomists for standard genome sequencing and annotation.</title>
        <authorList>
            <consortium name="The Broad Institute Genomics Platform"/>
            <consortium name="The Broad Institute Genome Sequencing Center for Infectious Disease"/>
            <person name="Wu L."/>
            <person name="Ma J."/>
        </authorList>
    </citation>
    <scope>NUCLEOTIDE SEQUENCE [LARGE SCALE GENOMIC DNA]</scope>
    <source>
        <strain evidence="2 3">JCM 6923</strain>
    </source>
</reference>
<dbReference type="EMBL" id="BAAATL010000007">
    <property type="protein sequence ID" value="GAA2474476.1"/>
    <property type="molecule type" value="Genomic_DNA"/>
</dbReference>
<feature type="compositionally biased region" description="Low complexity" evidence="1">
    <location>
        <begin position="23"/>
        <end position="35"/>
    </location>
</feature>
<sequence length="72" mass="7649">MGRGRRTAVPRVPPARGRPRFPGPSGSGSSHPRGGQQMNTILELQELPVDQIDGEGEVALMSTASNHCLTID</sequence>
<dbReference type="Proteomes" id="UP001501721">
    <property type="component" value="Unassembled WGS sequence"/>
</dbReference>
<evidence type="ECO:0000313" key="3">
    <source>
        <dbReference type="Proteomes" id="UP001501721"/>
    </source>
</evidence>
<gene>
    <name evidence="2" type="ORF">GCM10010422_17080</name>
</gene>
<name>A0ABN3KZ77_9ACTN</name>
<dbReference type="NCBIfam" id="NF038154">
    <property type="entry name" value="lanthi_III_a"/>
    <property type="match status" value="1"/>
</dbReference>
<accession>A0ABN3KZ77</accession>